<dbReference type="Proteomes" id="UP000251993">
    <property type="component" value="Plasmid unnamed4"/>
</dbReference>
<dbReference type="InterPro" id="IPR047951">
    <property type="entry name" value="Transpos_ISL3"/>
</dbReference>
<geneLocation type="plasmid" evidence="3 4">
    <name>unnamed4</name>
</geneLocation>
<gene>
    <name evidence="3" type="ORF">DR864_29170</name>
</gene>
<name>A0A344TTK0_9BACT</name>
<proteinExistence type="predicted"/>
<protein>
    <recommendedName>
        <fullName evidence="2">Transposase IS204/IS1001/IS1096/IS1165 DDE domain-containing protein</fullName>
    </recommendedName>
</protein>
<keyword evidence="3" id="KW-0614">Plasmid</keyword>
<dbReference type="InterPro" id="IPR002560">
    <property type="entry name" value="Transposase_DDE"/>
</dbReference>
<dbReference type="KEGG" id="run:DR864_29170"/>
<feature type="region of interest" description="Disordered" evidence="1">
    <location>
        <begin position="67"/>
        <end position="90"/>
    </location>
</feature>
<dbReference type="AlphaFoldDB" id="A0A344TTK0"/>
<dbReference type="RefSeq" id="WP_114070711.1">
    <property type="nucleotide sequence ID" value="NZ_CP030854.1"/>
</dbReference>
<dbReference type="PANTHER" id="PTHR33498:SF1">
    <property type="entry name" value="TRANSPOSASE FOR INSERTION SEQUENCE ELEMENT IS1557"/>
    <property type="match status" value="1"/>
</dbReference>
<organism evidence="3 4">
    <name type="scientific">Runella rosea</name>
    <dbReference type="NCBI Taxonomy" id="2259595"/>
    <lineage>
        <taxon>Bacteria</taxon>
        <taxon>Pseudomonadati</taxon>
        <taxon>Bacteroidota</taxon>
        <taxon>Cytophagia</taxon>
        <taxon>Cytophagales</taxon>
        <taxon>Spirosomataceae</taxon>
        <taxon>Runella</taxon>
    </lineage>
</organism>
<evidence type="ECO:0000259" key="2">
    <source>
        <dbReference type="Pfam" id="PF01610"/>
    </source>
</evidence>
<evidence type="ECO:0000313" key="4">
    <source>
        <dbReference type="Proteomes" id="UP000251993"/>
    </source>
</evidence>
<dbReference type="Pfam" id="PF01610">
    <property type="entry name" value="DDE_Tnp_ISL3"/>
    <property type="match status" value="1"/>
</dbReference>
<keyword evidence="4" id="KW-1185">Reference proteome</keyword>
<dbReference type="OrthoDB" id="3238779at2"/>
<dbReference type="EMBL" id="CP030854">
    <property type="protein sequence ID" value="AXE21971.1"/>
    <property type="molecule type" value="Genomic_DNA"/>
</dbReference>
<evidence type="ECO:0000256" key="1">
    <source>
        <dbReference type="SAM" id="MobiDB-lite"/>
    </source>
</evidence>
<dbReference type="PANTHER" id="PTHR33498">
    <property type="entry name" value="TRANSPOSASE FOR INSERTION SEQUENCE ELEMENT IS1557"/>
    <property type="match status" value="1"/>
</dbReference>
<feature type="domain" description="Transposase IS204/IS1001/IS1096/IS1165 DDE" evidence="2">
    <location>
        <begin position="6"/>
        <end position="63"/>
    </location>
</feature>
<reference evidence="3 4" key="1">
    <citation type="submission" date="2018-07" db="EMBL/GenBank/DDBJ databases">
        <title>Genome sequencing of Runella.</title>
        <authorList>
            <person name="Baek M.-G."/>
            <person name="Yi H."/>
        </authorList>
    </citation>
    <scope>NUCLEOTIDE SEQUENCE [LARGE SCALE GENOMIC DNA]</scope>
    <source>
        <strain evidence="3 4">HYN0085</strain>
        <plasmid evidence="3 4">unnamed4</plasmid>
    </source>
</reference>
<evidence type="ECO:0000313" key="3">
    <source>
        <dbReference type="EMBL" id="AXE21971.1"/>
    </source>
</evidence>
<accession>A0A344TTK0</accession>
<sequence length="120" mass="13581">MLEHPSIAIVSRDRSNTYAAAITEACPQAEQIADRWHILKNLSETVERFLDTLRGEIKETALKLSQQQQQNSVNEEITADKSETPPIESQLQKPVFVGKYQDNMRVAAPFESQRITIEGI</sequence>